<name>A0A4U5M6J3_STECR</name>
<reference evidence="2 3" key="1">
    <citation type="journal article" date="2015" name="Genome Biol.">
        <title>Comparative genomics of Steinernema reveals deeply conserved gene regulatory networks.</title>
        <authorList>
            <person name="Dillman A.R."/>
            <person name="Macchietto M."/>
            <person name="Porter C.F."/>
            <person name="Rogers A."/>
            <person name="Williams B."/>
            <person name="Antoshechkin I."/>
            <person name="Lee M.M."/>
            <person name="Goodwin Z."/>
            <person name="Lu X."/>
            <person name="Lewis E.E."/>
            <person name="Goodrich-Blair H."/>
            <person name="Stock S.P."/>
            <person name="Adams B.J."/>
            <person name="Sternberg P.W."/>
            <person name="Mortazavi A."/>
        </authorList>
    </citation>
    <scope>NUCLEOTIDE SEQUENCE [LARGE SCALE GENOMIC DNA]</scope>
    <source>
        <strain evidence="2 3">ALL</strain>
    </source>
</reference>
<feature type="region of interest" description="Disordered" evidence="1">
    <location>
        <begin position="301"/>
        <end position="320"/>
    </location>
</feature>
<organism evidence="2 3">
    <name type="scientific">Steinernema carpocapsae</name>
    <name type="common">Entomopathogenic nematode</name>
    <dbReference type="NCBI Taxonomy" id="34508"/>
    <lineage>
        <taxon>Eukaryota</taxon>
        <taxon>Metazoa</taxon>
        <taxon>Ecdysozoa</taxon>
        <taxon>Nematoda</taxon>
        <taxon>Chromadorea</taxon>
        <taxon>Rhabditida</taxon>
        <taxon>Tylenchina</taxon>
        <taxon>Panagrolaimomorpha</taxon>
        <taxon>Strongyloidoidea</taxon>
        <taxon>Steinernematidae</taxon>
        <taxon>Steinernema</taxon>
    </lineage>
</organism>
<proteinExistence type="predicted"/>
<evidence type="ECO:0000313" key="3">
    <source>
        <dbReference type="Proteomes" id="UP000298663"/>
    </source>
</evidence>
<keyword evidence="3" id="KW-1185">Reference proteome</keyword>
<comment type="caution">
    <text evidence="2">The sequence shown here is derived from an EMBL/GenBank/DDBJ whole genome shotgun (WGS) entry which is preliminary data.</text>
</comment>
<gene>
    <name evidence="2" type="ORF">L596_024991</name>
</gene>
<accession>A0A4U5M6J3</accession>
<dbReference type="AlphaFoldDB" id="A0A4U5M6J3"/>
<reference evidence="2 3" key="2">
    <citation type="journal article" date="2019" name="G3 (Bethesda)">
        <title>Hybrid Assembly of the Genome of the Entomopathogenic Nematode Steinernema carpocapsae Identifies the X-Chromosome.</title>
        <authorList>
            <person name="Serra L."/>
            <person name="Macchietto M."/>
            <person name="Macias-Munoz A."/>
            <person name="McGill C.J."/>
            <person name="Rodriguez I.M."/>
            <person name="Rodriguez B."/>
            <person name="Murad R."/>
            <person name="Mortazavi A."/>
        </authorList>
    </citation>
    <scope>NUCLEOTIDE SEQUENCE [LARGE SCALE GENOMIC DNA]</scope>
    <source>
        <strain evidence="2 3">ALL</strain>
    </source>
</reference>
<protein>
    <submittedName>
        <fullName evidence="2">Uncharacterized protein</fullName>
    </submittedName>
</protein>
<evidence type="ECO:0000313" key="2">
    <source>
        <dbReference type="EMBL" id="TKR64464.1"/>
    </source>
</evidence>
<dbReference type="Proteomes" id="UP000298663">
    <property type="component" value="Unassembled WGS sequence"/>
</dbReference>
<dbReference type="EMBL" id="AZBU02000009">
    <property type="protein sequence ID" value="TKR64464.1"/>
    <property type="molecule type" value="Genomic_DNA"/>
</dbReference>
<sequence length="353" mass="41364">MTDSLFLACARQLLVDDKYRSQECKDQLPVTCIKFLDNVVKNTKVIKNRLKGIYDLPDNYISYFNSGHVDFEGTLKKLKSKIDALKILHIRLALGYELSDTLWASVPVETLRGIANDAEQRRGVPYLSSFWIQDCYKRKNNETWGDEVKGKRLEEAFKECCKKDRGIAACRLFLNAANTQEKAKVACLAWFLCATEQTTPDMLRKIFYYSSQDPHVMNGLVEDLFDETMGEIWNLEKLTLPVFQTAIAMVPEEINVQIVSVGKFAILDWANTKLIHLMFMEDDREAEERERLMERERRAREAERQRQEAEREAQRLREYREQGREIREERERLRNEMEQAAEEGFDFEAIFNV</sequence>
<evidence type="ECO:0000256" key="1">
    <source>
        <dbReference type="SAM" id="MobiDB-lite"/>
    </source>
</evidence>